<gene>
    <name evidence="1" type="ORF">PACLA_8A057786</name>
</gene>
<dbReference type="Proteomes" id="UP001152795">
    <property type="component" value="Unassembled WGS sequence"/>
</dbReference>
<keyword evidence="2" id="KW-1185">Reference proteome</keyword>
<evidence type="ECO:0000313" key="2">
    <source>
        <dbReference type="Proteomes" id="UP001152795"/>
    </source>
</evidence>
<comment type="caution">
    <text evidence="1">The sequence shown here is derived from an EMBL/GenBank/DDBJ whole genome shotgun (WGS) entry which is preliminary data.</text>
</comment>
<protein>
    <submittedName>
        <fullName evidence="1">Uncharacterized protein</fullName>
    </submittedName>
</protein>
<evidence type="ECO:0000313" key="1">
    <source>
        <dbReference type="EMBL" id="CAB4006960.1"/>
    </source>
</evidence>
<accession>A0A7D9IG92</accession>
<reference evidence="1" key="1">
    <citation type="submission" date="2020-04" db="EMBL/GenBank/DDBJ databases">
        <authorList>
            <person name="Alioto T."/>
            <person name="Alioto T."/>
            <person name="Gomez Garrido J."/>
        </authorList>
    </citation>
    <scope>NUCLEOTIDE SEQUENCE</scope>
    <source>
        <strain evidence="1">A484AB</strain>
    </source>
</reference>
<feature type="non-terminal residue" evidence="1">
    <location>
        <position position="107"/>
    </location>
</feature>
<dbReference type="AlphaFoldDB" id="A0A7D9IG92"/>
<sequence>KLLPPLLWGKQTSKKESRWDQFQPKESLNIKPDKLFGVCATCVLLNCLNDAEGFVFKRINDVRRKSSKKAKKMLKKELRMIRKASREMKLAQQYVAKALAWENAFLK</sequence>
<proteinExistence type="predicted"/>
<name>A0A7D9IG92_PARCT</name>
<organism evidence="1 2">
    <name type="scientific">Paramuricea clavata</name>
    <name type="common">Red gorgonian</name>
    <name type="synonym">Violescent sea-whip</name>
    <dbReference type="NCBI Taxonomy" id="317549"/>
    <lineage>
        <taxon>Eukaryota</taxon>
        <taxon>Metazoa</taxon>
        <taxon>Cnidaria</taxon>
        <taxon>Anthozoa</taxon>
        <taxon>Octocorallia</taxon>
        <taxon>Malacalcyonacea</taxon>
        <taxon>Plexauridae</taxon>
        <taxon>Paramuricea</taxon>
    </lineage>
</organism>
<dbReference type="EMBL" id="CACRXK020005657">
    <property type="protein sequence ID" value="CAB4006960.1"/>
    <property type="molecule type" value="Genomic_DNA"/>
</dbReference>